<comment type="similarity">
    <text evidence="2">Belongs to the ExbB/TolQ family.</text>
</comment>
<dbReference type="GO" id="GO:0005886">
    <property type="term" value="C:plasma membrane"/>
    <property type="evidence" value="ECO:0007669"/>
    <property type="project" value="UniProtKB-SubCell"/>
</dbReference>
<keyword evidence="6 7" id="KW-0472">Membrane</keyword>
<keyword evidence="3" id="KW-1003">Cell membrane</keyword>
<evidence type="ECO:0000256" key="7">
    <source>
        <dbReference type="SAM" id="Phobius"/>
    </source>
</evidence>
<sequence length="177" mass="19143">MPELLNPMIAFDALMDFLAAGGIVLKVIMVTTFFMWALIVERLMYWSGAHSGVTKRAVRAWSARSDHKSWYAHAVRDKLISEAMQEASRFNSVIRALVAVTPLLGLLGTVTGMVQVFDVMAVTGSSNARLMAAGISKATIPTMAGLVASLSGLIFINAFDGNVQKASHRISDDLLIE</sequence>
<evidence type="ECO:0000256" key="2">
    <source>
        <dbReference type="ARBA" id="ARBA00010442"/>
    </source>
</evidence>
<evidence type="ECO:0000256" key="4">
    <source>
        <dbReference type="ARBA" id="ARBA00022692"/>
    </source>
</evidence>
<proteinExistence type="inferred from homology"/>
<dbReference type="InterPro" id="IPR050790">
    <property type="entry name" value="ExbB/TolQ_transport"/>
</dbReference>
<dbReference type="PANTHER" id="PTHR30625:SF18">
    <property type="entry name" value="TONB2 ENERGY TRANSDUCTION SYSTEM INNER MEMBRANE COMPONENT EXBB"/>
    <property type="match status" value="1"/>
</dbReference>
<evidence type="ECO:0000256" key="6">
    <source>
        <dbReference type="ARBA" id="ARBA00023136"/>
    </source>
</evidence>
<accession>A0A3B0SH00</accession>
<dbReference type="InterPro" id="IPR002898">
    <property type="entry name" value="MotA_ExbB_proton_chnl"/>
</dbReference>
<comment type="subcellular location">
    <subcellularLocation>
        <location evidence="1">Cell membrane</location>
        <topology evidence="1">Multi-pass membrane protein</topology>
    </subcellularLocation>
</comment>
<keyword evidence="5 7" id="KW-1133">Transmembrane helix</keyword>
<keyword evidence="4 7" id="KW-0812">Transmembrane</keyword>
<feature type="transmembrane region" description="Helical" evidence="7">
    <location>
        <begin position="93"/>
        <end position="118"/>
    </location>
</feature>
<dbReference type="AlphaFoldDB" id="A0A3B0SH00"/>
<gene>
    <name evidence="9" type="ORF">MNBD_ALPHA05-317</name>
</gene>
<feature type="transmembrane region" description="Helical" evidence="7">
    <location>
        <begin position="17"/>
        <end position="39"/>
    </location>
</feature>
<dbReference type="EMBL" id="UOEH01000395">
    <property type="protein sequence ID" value="VAW03423.1"/>
    <property type="molecule type" value="Genomic_DNA"/>
</dbReference>
<evidence type="ECO:0000256" key="5">
    <source>
        <dbReference type="ARBA" id="ARBA00022989"/>
    </source>
</evidence>
<evidence type="ECO:0000313" key="9">
    <source>
        <dbReference type="EMBL" id="VAW03423.1"/>
    </source>
</evidence>
<evidence type="ECO:0000256" key="3">
    <source>
        <dbReference type="ARBA" id="ARBA00022475"/>
    </source>
</evidence>
<feature type="domain" description="MotA/TolQ/ExbB proton channel" evidence="8">
    <location>
        <begin position="55"/>
        <end position="170"/>
    </location>
</feature>
<dbReference type="PANTHER" id="PTHR30625">
    <property type="entry name" value="PROTEIN TOLQ"/>
    <property type="match status" value="1"/>
</dbReference>
<evidence type="ECO:0000259" key="8">
    <source>
        <dbReference type="Pfam" id="PF01618"/>
    </source>
</evidence>
<feature type="transmembrane region" description="Helical" evidence="7">
    <location>
        <begin position="138"/>
        <end position="159"/>
    </location>
</feature>
<reference evidence="9" key="1">
    <citation type="submission" date="2018-06" db="EMBL/GenBank/DDBJ databases">
        <authorList>
            <person name="Zhirakovskaya E."/>
        </authorList>
    </citation>
    <scope>NUCLEOTIDE SEQUENCE</scope>
</reference>
<organism evidence="9">
    <name type="scientific">hydrothermal vent metagenome</name>
    <dbReference type="NCBI Taxonomy" id="652676"/>
    <lineage>
        <taxon>unclassified sequences</taxon>
        <taxon>metagenomes</taxon>
        <taxon>ecological metagenomes</taxon>
    </lineage>
</organism>
<dbReference type="Pfam" id="PF01618">
    <property type="entry name" value="MotA_ExbB"/>
    <property type="match status" value="1"/>
</dbReference>
<evidence type="ECO:0000256" key="1">
    <source>
        <dbReference type="ARBA" id="ARBA00004651"/>
    </source>
</evidence>
<dbReference type="GO" id="GO:0017038">
    <property type="term" value="P:protein import"/>
    <property type="evidence" value="ECO:0007669"/>
    <property type="project" value="TreeGrafter"/>
</dbReference>
<protein>
    <submittedName>
        <fullName evidence="9">Ferric siderophore transport system, biopolymer transport protein ExbB</fullName>
    </submittedName>
</protein>
<name>A0A3B0SH00_9ZZZZ</name>